<dbReference type="SMART" id="SM00212">
    <property type="entry name" value="UBCc"/>
    <property type="match status" value="1"/>
</dbReference>
<comment type="caution">
    <text evidence="18">The sequence shown here is derived from an EMBL/GenBank/DDBJ whole genome shotgun (WGS) entry which is preliminary data.</text>
</comment>
<dbReference type="CDD" id="cd23808">
    <property type="entry name" value="UBCc_UBE2W"/>
    <property type="match status" value="1"/>
</dbReference>
<feature type="compositionally biased region" description="Low complexity" evidence="13">
    <location>
        <begin position="1105"/>
        <end position="1118"/>
    </location>
</feature>
<dbReference type="GO" id="GO:0009378">
    <property type="term" value="F:four-way junction helicase activity"/>
    <property type="evidence" value="ECO:0007669"/>
    <property type="project" value="TreeGrafter"/>
</dbReference>
<comment type="catalytic activity">
    <reaction evidence="10">
        <text>Couples ATP hydrolysis with the unwinding of duplex DNA by translocating in the 3'-5' direction.</text>
        <dbReference type="EC" id="5.6.2.4"/>
    </reaction>
</comment>
<evidence type="ECO:0000256" key="6">
    <source>
        <dbReference type="ARBA" id="ARBA00022840"/>
    </source>
</evidence>
<dbReference type="InterPro" id="IPR010997">
    <property type="entry name" value="HRDC-like_sf"/>
</dbReference>
<reference evidence="18 19" key="1">
    <citation type="submission" date="2020-03" db="EMBL/GenBank/DDBJ databases">
        <title>FDA dAtabase for Regulatory Grade micrObial Sequences (FDA-ARGOS): Supporting development and validation of Infectious Disease Dx tests.</title>
        <authorList>
            <person name="Campos J."/>
            <person name="Goldberg B."/>
            <person name="Tallon L."/>
            <person name="Sadzewicz L."/>
            <person name="Vavikolanu K."/>
            <person name="Mehta A."/>
            <person name="Aluvathingal J."/>
            <person name="Nadendla S."/>
            <person name="Nandy P."/>
            <person name="Geyer C."/>
            <person name="Yan Y."/>
            <person name="Sichtig H."/>
        </authorList>
    </citation>
    <scope>NUCLEOTIDE SEQUENCE [LARGE SCALE GENOMIC DNA]</scope>
    <source>
        <strain evidence="18 19">FDAARGOS_656</strain>
    </source>
</reference>
<dbReference type="InterPro" id="IPR011545">
    <property type="entry name" value="DEAD/DEAH_box_helicase_dom"/>
</dbReference>
<dbReference type="GO" id="GO:0000724">
    <property type="term" value="P:double-strand break repair via homologous recombination"/>
    <property type="evidence" value="ECO:0007669"/>
    <property type="project" value="TreeGrafter"/>
</dbReference>
<dbReference type="GO" id="GO:0003677">
    <property type="term" value="F:DNA binding"/>
    <property type="evidence" value="ECO:0007669"/>
    <property type="project" value="UniProtKB-KW"/>
</dbReference>
<evidence type="ECO:0000256" key="3">
    <source>
        <dbReference type="ARBA" id="ARBA00022741"/>
    </source>
</evidence>
<dbReference type="FunFam" id="3.40.50.300:FF:000296">
    <property type="entry name" value="ATP-dependent DNA helicase RecQ"/>
    <property type="match status" value="1"/>
</dbReference>
<feature type="region of interest" description="Disordered" evidence="13">
    <location>
        <begin position="1102"/>
        <end position="1141"/>
    </location>
</feature>
<dbReference type="NCBIfam" id="TIGR00614">
    <property type="entry name" value="recQ_fam"/>
    <property type="match status" value="1"/>
</dbReference>
<dbReference type="PROSITE" id="PS50127">
    <property type="entry name" value="UBC_2"/>
    <property type="match status" value="1"/>
</dbReference>
<evidence type="ECO:0000256" key="12">
    <source>
        <dbReference type="SAM" id="Coils"/>
    </source>
</evidence>
<dbReference type="GO" id="GO:0000729">
    <property type="term" value="P:DNA double-strand break processing"/>
    <property type="evidence" value="ECO:0007669"/>
    <property type="project" value="UniProtKB-ARBA"/>
</dbReference>
<dbReference type="PROSITE" id="PS51194">
    <property type="entry name" value="HELICASE_CTER"/>
    <property type="match status" value="1"/>
</dbReference>
<organism evidence="18 19">
    <name type="scientific">Candida albicans</name>
    <name type="common">Yeast</name>
    <dbReference type="NCBI Taxonomy" id="5476"/>
    <lineage>
        <taxon>Eukaryota</taxon>
        <taxon>Fungi</taxon>
        <taxon>Dikarya</taxon>
        <taxon>Ascomycota</taxon>
        <taxon>Saccharomycotina</taxon>
        <taxon>Pichiomycetes</taxon>
        <taxon>Debaryomycetaceae</taxon>
        <taxon>Candida/Lodderomyces clade</taxon>
        <taxon>Candida</taxon>
    </lineage>
</organism>
<feature type="coiled-coil region" evidence="12">
    <location>
        <begin position="161"/>
        <end position="188"/>
    </location>
</feature>
<evidence type="ECO:0000259" key="16">
    <source>
        <dbReference type="PROSITE" id="PS51192"/>
    </source>
</evidence>
<evidence type="ECO:0000313" key="18">
    <source>
        <dbReference type="EMBL" id="KAF6064003.1"/>
    </source>
</evidence>
<comment type="subcellular location">
    <subcellularLocation>
        <location evidence="1">Nucleus</location>
    </subcellularLocation>
</comment>
<evidence type="ECO:0000256" key="1">
    <source>
        <dbReference type="ARBA" id="ARBA00004123"/>
    </source>
</evidence>
<evidence type="ECO:0000256" key="8">
    <source>
        <dbReference type="ARBA" id="ARBA00023235"/>
    </source>
</evidence>
<dbReference type="PROSITE" id="PS50967">
    <property type="entry name" value="HRDC"/>
    <property type="match status" value="1"/>
</dbReference>
<dbReference type="PROSITE" id="PS51192">
    <property type="entry name" value="HELICASE_ATP_BIND_1"/>
    <property type="match status" value="1"/>
</dbReference>
<evidence type="ECO:0000256" key="11">
    <source>
        <dbReference type="ARBA" id="ARBA00034808"/>
    </source>
</evidence>
<evidence type="ECO:0000259" key="15">
    <source>
        <dbReference type="PROSITE" id="PS50967"/>
    </source>
</evidence>
<dbReference type="Gene3D" id="3.40.50.300">
    <property type="entry name" value="P-loop containing nucleotide triphosphate hydrolases"/>
    <property type="match status" value="2"/>
</dbReference>
<protein>
    <recommendedName>
        <fullName evidence="11">DNA 3'-5' helicase</fullName>
        <ecNumber evidence="11">5.6.2.4</ecNumber>
    </recommendedName>
</protein>
<dbReference type="PANTHER" id="PTHR13710">
    <property type="entry name" value="DNA HELICASE RECQ FAMILY MEMBER"/>
    <property type="match status" value="1"/>
</dbReference>
<dbReference type="InterPro" id="IPR004589">
    <property type="entry name" value="DNA_helicase_ATP-dep_RecQ"/>
</dbReference>
<dbReference type="GO" id="GO:0005634">
    <property type="term" value="C:nucleus"/>
    <property type="evidence" value="ECO:0007669"/>
    <property type="project" value="UniProtKB-SubCell"/>
</dbReference>
<evidence type="ECO:0000256" key="10">
    <source>
        <dbReference type="ARBA" id="ARBA00034617"/>
    </source>
</evidence>
<dbReference type="SMART" id="SM00956">
    <property type="entry name" value="RQC"/>
    <property type="match status" value="1"/>
</dbReference>
<evidence type="ECO:0000256" key="13">
    <source>
        <dbReference type="SAM" id="MobiDB-lite"/>
    </source>
</evidence>
<dbReference type="GO" id="GO:0043138">
    <property type="term" value="F:3'-5' DNA helicase activity"/>
    <property type="evidence" value="ECO:0007669"/>
    <property type="project" value="UniProtKB-EC"/>
</dbReference>
<feature type="compositionally biased region" description="Acidic residues" evidence="13">
    <location>
        <begin position="312"/>
        <end position="330"/>
    </location>
</feature>
<feature type="compositionally biased region" description="Basic residues" evidence="13">
    <location>
        <begin position="1119"/>
        <end position="1129"/>
    </location>
</feature>
<dbReference type="Gene3D" id="1.10.10.10">
    <property type="entry name" value="Winged helix-like DNA-binding domain superfamily/Winged helix DNA-binding domain"/>
    <property type="match status" value="1"/>
</dbReference>
<feature type="region of interest" description="Disordered" evidence="13">
    <location>
        <begin position="34"/>
        <end position="129"/>
    </location>
</feature>
<dbReference type="GO" id="GO:0031422">
    <property type="term" value="C:RecQ family helicase-topoisomerase III complex"/>
    <property type="evidence" value="ECO:0007669"/>
    <property type="project" value="UniProtKB-ARBA"/>
</dbReference>
<sequence length="1326" mass="150091">MINNLQEQVAWVKRTSPHITPQAVIDLIRKPFPKDKSAPIPQVPDSIPSSDKENIPISKSQRKVQSRLPLKTISANESTLQSTPTPVNKTRLPPETSDIIDLTHSPPKRRSPPQPSSPIQPTPKKQKLDDSVFRKLLGLHESKIKILEEKFLTSESTSISLDQKKELYKKLERQIELLDNEINALKSGLDDSTELSSSPDSPEFRVPITRPVRLEAARTIVESTENEEDDTEDHFGDQTMDGLLTPTQERMSQDDLNEMASFIDDRTFDITSQSSDETATKYGIKYNSQVIGKARTEVSSPISRVPAIPEIDSSDSEPELPPIEEDEIEETTIPNLQSGPDSPIVIDDDDDDFLDFTTQLNKEREIDFIELDSDDDVQEEQWPKESNAPPAPPAPPAPTNPVLTIDSDDAFSDDDEDLKEYFTENRASKGSEPFMDEVHSILNNVFKLKSFRANQLEAVSATLSNKDVFVLMPTGGGKSLCYQLPALVKSGATKGTTVVISPLISLMQDQVQHLLAKNIKAGMFSSKGGNDDNKHTIHLFREGFLDIVYLSPERANKSNAMQTIMTKLYNNNQLARVVIDEAHCLSSWGHDFRPDYQGLGFFKDKFPKVPIMALTATANEKVQMDILHNLKMKDPVLLKQSFNRTNLFYEIKLKKSNCLLEIKDYILSRFSGKSGIIYCHSKQSCEHTSMKLNEYGLKTSFYHAGMSADKRFNIQKRWQENKIQVICATIAFGMGIDKPDVRFVIHLYLPRTLEGYYQETGRAGRDGNFSECVMYYCYKDARSLQNLIQRDEELSESGRESHLAKLRQVIQYCENTTDCRRKQVLQYFNETFDPANCHKQCDNCRDYNHVTSVEKDCTEYAKDIIKLVKSIQDEQVTVLYCQDVFRGLSHKKITEAGHHENEYHGKGQSLDKNDVERIFFYLLSQQCIVEYHVMHGGFATDYVKVGKNADVVLNGQKKIIISFSSRPGSASNSLGRTAANTGKPVEYQESFITARQMTTVDVPDSSFSQRCLQELREAREKASTECSISNSQIVGEVTLRDMSAKLPTNKKDFAKLEGIKKGQLEHFTHFKKILTSLAREKKKMANTSISTVQDQEILDTLRAASQPKPSKSSTQSSYTKKKGSKKFNKGRSGNYFKKAAPKSLANSHRNVMPIHPFYKRLLKEYQQISLNKLPGIKLVTNDDNLTEFIFQIKVANNPLYPDDEDYYLSIKITENYPVDSPQVKFVIHEEDNDDDSIIILDDDSLEIISHSVIPIHPHIYSNGHICLNLLGDDWTPACSIESILLSIQSMLSTNDKRERPPDDTSYIKHAPTNPKNSKFIYHDDNV</sequence>
<dbReference type="InterPro" id="IPR002121">
    <property type="entry name" value="HRDC_dom"/>
</dbReference>
<dbReference type="Pfam" id="PF00570">
    <property type="entry name" value="HRDC"/>
    <property type="match status" value="1"/>
</dbReference>
<dbReference type="EMBL" id="JABWAD010000060">
    <property type="protein sequence ID" value="KAF6064003.1"/>
    <property type="molecule type" value="Genomic_DNA"/>
</dbReference>
<gene>
    <name evidence="18" type="ORF">FOB64_005587</name>
</gene>
<keyword evidence="6" id="KW-0067">ATP-binding</keyword>
<dbReference type="SMART" id="SM00490">
    <property type="entry name" value="HELICc"/>
    <property type="match status" value="1"/>
</dbReference>
<dbReference type="GO" id="GO:0016787">
    <property type="term" value="F:hydrolase activity"/>
    <property type="evidence" value="ECO:0007669"/>
    <property type="project" value="UniProtKB-KW"/>
</dbReference>
<dbReference type="InterPro" id="IPR036388">
    <property type="entry name" value="WH-like_DNA-bd_sf"/>
</dbReference>
<dbReference type="GO" id="GO:0006312">
    <property type="term" value="P:mitotic recombination"/>
    <property type="evidence" value="ECO:0007669"/>
    <property type="project" value="UniProtKB-ARBA"/>
</dbReference>
<dbReference type="GO" id="GO:0005737">
    <property type="term" value="C:cytoplasm"/>
    <property type="evidence" value="ECO:0007669"/>
    <property type="project" value="TreeGrafter"/>
</dbReference>
<feature type="region of interest" description="Disordered" evidence="13">
    <location>
        <begin position="1294"/>
        <end position="1316"/>
    </location>
</feature>
<keyword evidence="9" id="KW-0539">Nucleus</keyword>
<dbReference type="InterPro" id="IPR016135">
    <property type="entry name" value="UBQ-conjugating_enzyme/RWD"/>
</dbReference>
<feature type="compositionally biased region" description="Pro residues" evidence="13">
    <location>
        <begin position="112"/>
        <end position="121"/>
    </location>
</feature>
<evidence type="ECO:0000256" key="4">
    <source>
        <dbReference type="ARBA" id="ARBA00022801"/>
    </source>
</evidence>
<feature type="compositionally biased region" description="Polar residues" evidence="13">
    <location>
        <begin position="73"/>
        <end position="88"/>
    </location>
</feature>
<dbReference type="InterPro" id="IPR002464">
    <property type="entry name" value="DNA/RNA_helicase_DEAH_CS"/>
</dbReference>
<dbReference type="SMART" id="SM00487">
    <property type="entry name" value="DEXDc"/>
    <property type="match status" value="1"/>
</dbReference>
<dbReference type="CDD" id="cd17920">
    <property type="entry name" value="DEXHc_RecQ"/>
    <property type="match status" value="1"/>
</dbReference>
<evidence type="ECO:0000256" key="5">
    <source>
        <dbReference type="ARBA" id="ARBA00022806"/>
    </source>
</evidence>
<keyword evidence="4" id="KW-0378">Hydrolase</keyword>
<comment type="similarity">
    <text evidence="2">Belongs to the helicase family. RecQ subfamily.</text>
</comment>
<dbReference type="FunFam" id="1.10.10.10:FF:000668">
    <property type="entry name" value="ATP-dependent DNA helicase"/>
    <property type="match status" value="1"/>
</dbReference>
<dbReference type="InterPro" id="IPR027417">
    <property type="entry name" value="P-loop_NTPase"/>
</dbReference>
<feature type="domain" description="Helicase C-terminal" evidence="17">
    <location>
        <begin position="661"/>
        <end position="810"/>
    </location>
</feature>
<feature type="region of interest" description="Disordered" evidence="13">
    <location>
        <begin position="375"/>
        <end position="402"/>
    </location>
</feature>
<evidence type="ECO:0000256" key="2">
    <source>
        <dbReference type="ARBA" id="ARBA00005446"/>
    </source>
</evidence>
<dbReference type="PANTHER" id="PTHR13710:SF153">
    <property type="entry name" value="RECQ-LIKE DNA HELICASE BLM"/>
    <property type="match status" value="1"/>
</dbReference>
<dbReference type="GO" id="GO:0031573">
    <property type="term" value="P:mitotic intra-S DNA damage checkpoint signaling"/>
    <property type="evidence" value="ECO:0007669"/>
    <property type="project" value="UniProtKB-ARBA"/>
</dbReference>
<feature type="compositionally biased region" description="Pro residues" evidence="13">
    <location>
        <begin position="389"/>
        <end position="399"/>
    </location>
</feature>
<dbReference type="SUPFAM" id="SSF54495">
    <property type="entry name" value="UBC-like"/>
    <property type="match status" value="1"/>
</dbReference>
<dbReference type="Pfam" id="PF00270">
    <property type="entry name" value="DEAD"/>
    <property type="match status" value="1"/>
</dbReference>
<dbReference type="CDD" id="cd18794">
    <property type="entry name" value="SF2_C_RecQ"/>
    <property type="match status" value="1"/>
</dbReference>
<dbReference type="InterPro" id="IPR018982">
    <property type="entry name" value="RQC_domain"/>
</dbReference>
<dbReference type="Pfam" id="PF00271">
    <property type="entry name" value="Helicase_C"/>
    <property type="match status" value="1"/>
</dbReference>
<dbReference type="FunFam" id="3.10.110.10:FF:000072">
    <property type="entry name" value="Ubiquitin-conjugating enzyme E2 W"/>
    <property type="match status" value="1"/>
</dbReference>
<feature type="domain" description="UBC core" evidence="14">
    <location>
        <begin position="1156"/>
        <end position="1326"/>
    </location>
</feature>
<dbReference type="PROSITE" id="PS00690">
    <property type="entry name" value="DEAH_ATP_HELICASE"/>
    <property type="match status" value="1"/>
</dbReference>
<feature type="domain" description="Helicase ATP-binding" evidence="16">
    <location>
        <begin position="459"/>
        <end position="636"/>
    </location>
</feature>
<keyword evidence="7" id="KW-0238">DNA-binding</keyword>
<evidence type="ECO:0000259" key="17">
    <source>
        <dbReference type="PROSITE" id="PS51194"/>
    </source>
</evidence>
<dbReference type="Pfam" id="PF16124">
    <property type="entry name" value="RecQ_Zn_bind"/>
    <property type="match status" value="1"/>
</dbReference>
<dbReference type="InterPro" id="IPR000608">
    <property type="entry name" value="UBC"/>
</dbReference>
<keyword evidence="5 18" id="KW-0347">Helicase</keyword>
<keyword evidence="3" id="KW-0547">Nucleotide-binding</keyword>
<feature type="compositionally biased region" description="Basic and acidic residues" evidence="13">
    <location>
        <begin position="1294"/>
        <end position="1306"/>
    </location>
</feature>
<dbReference type="SUPFAM" id="SSF52540">
    <property type="entry name" value="P-loop containing nucleoside triphosphate hydrolases"/>
    <property type="match status" value="2"/>
</dbReference>
<dbReference type="Pfam" id="PF09382">
    <property type="entry name" value="RQC"/>
    <property type="match status" value="1"/>
</dbReference>
<dbReference type="Gene3D" id="1.10.150.80">
    <property type="entry name" value="HRDC domain"/>
    <property type="match status" value="1"/>
</dbReference>
<dbReference type="FunFam" id="3.40.50.300:FF:000340">
    <property type="entry name" value="Bloom syndrome, RecQ helicase"/>
    <property type="match status" value="1"/>
</dbReference>
<evidence type="ECO:0000313" key="19">
    <source>
        <dbReference type="Proteomes" id="UP000536275"/>
    </source>
</evidence>
<dbReference type="EC" id="5.6.2.4" evidence="11"/>
<accession>A0A8H6BX12</accession>
<keyword evidence="12" id="KW-0175">Coiled coil</keyword>
<dbReference type="InterPro" id="IPR014001">
    <property type="entry name" value="Helicase_ATP-bd"/>
</dbReference>
<evidence type="ECO:0000256" key="9">
    <source>
        <dbReference type="ARBA" id="ARBA00023242"/>
    </source>
</evidence>
<dbReference type="Gene3D" id="3.10.110.10">
    <property type="entry name" value="Ubiquitin Conjugating Enzyme"/>
    <property type="match status" value="1"/>
</dbReference>
<feature type="domain" description="HRDC" evidence="15">
    <location>
        <begin position="1005"/>
        <end position="1087"/>
    </location>
</feature>
<dbReference type="Pfam" id="PF00179">
    <property type="entry name" value="UQ_con"/>
    <property type="match status" value="1"/>
</dbReference>
<proteinExistence type="inferred from homology"/>
<feature type="region of interest" description="Disordered" evidence="13">
    <location>
        <begin position="303"/>
        <end position="347"/>
    </location>
</feature>
<dbReference type="InterPro" id="IPR032284">
    <property type="entry name" value="RecQ_Zn-bd"/>
</dbReference>
<keyword evidence="8" id="KW-0413">Isomerase</keyword>
<evidence type="ECO:0000256" key="7">
    <source>
        <dbReference type="ARBA" id="ARBA00023125"/>
    </source>
</evidence>
<feature type="region of interest" description="Disordered" evidence="13">
    <location>
        <begin position="221"/>
        <end position="242"/>
    </location>
</feature>
<dbReference type="GO" id="GO:0006260">
    <property type="term" value="P:DNA replication"/>
    <property type="evidence" value="ECO:0007669"/>
    <property type="project" value="InterPro"/>
</dbReference>
<dbReference type="GO" id="GO:0005524">
    <property type="term" value="F:ATP binding"/>
    <property type="evidence" value="ECO:0007669"/>
    <property type="project" value="UniProtKB-KW"/>
</dbReference>
<evidence type="ECO:0000259" key="14">
    <source>
        <dbReference type="PROSITE" id="PS50127"/>
    </source>
</evidence>
<dbReference type="SUPFAM" id="SSF47819">
    <property type="entry name" value="HRDC-like"/>
    <property type="match status" value="1"/>
</dbReference>
<dbReference type="InterPro" id="IPR001650">
    <property type="entry name" value="Helicase_C-like"/>
</dbReference>
<dbReference type="Proteomes" id="UP000536275">
    <property type="component" value="Unassembled WGS sequence"/>
</dbReference>
<name>A0A8H6BX12_CANAX</name>
<dbReference type="InterPro" id="IPR044876">
    <property type="entry name" value="HRDC_dom_sf"/>
</dbReference>